<organism evidence="1">
    <name type="scientific">marine sediment metagenome</name>
    <dbReference type="NCBI Taxonomy" id="412755"/>
    <lineage>
        <taxon>unclassified sequences</taxon>
        <taxon>metagenomes</taxon>
        <taxon>ecological metagenomes</taxon>
    </lineage>
</organism>
<protein>
    <submittedName>
        <fullName evidence="1">Uncharacterized protein</fullName>
    </submittedName>
</protein>
<dbReference type="InterPro" id="IPR011990">
    <property type="entry name" value="TPR-like_helical_dom_sf"/>
</dbReference>
<dbReference type="EMBL" id="BARV01004777">
    <property type="protein sequence ID" value="GAI07128.1"/>
    <property type="molecule type" value="Genomic_DNA"/>
</dbReference>
<proteinExistence type="predicted"/>
<name>X1KK99_9ZZZZ</name>
<dbReference type="AlphaFoldDB" id="X1KK99"/>
<accession>X1KK99</accession>
<dbReference type="SUPFAM" id="SSF48452">
    <property type="entry name" value="TPR-like"/>
    <property type="match status" value="1"/>
</dbReference>
<sequence length="78" mass="9175">MTDEDVPELQSIWDEARDSIEQGDYDKAIEIYRYILIRYSDYPIAVEHANAYLGDIFLTLRRLNPAEEHIKKAISFEP</sequence>
<reference evidence="1" key="1">
    <citation type="journal article" date="2014" name="Front. Microbiol.">
        <title>High frequency of phylogenetically diverse reductive dehalogenase-homologous genes in deep subseafloor sedimentary metagenomes.</title>
        <authorList>
            <person name="Kawai M."/>
            <person name="Futagami T."/>
            <person name="Toyoda A."/>
            <person name="Takaki Y."/>
            <person name="Nishi S."/>
            <person name="Hori S."/>
            <person name="Arai W."/>
            <person name="Tsubouchi T."/>
            <person name="Morono Y."/>
            <person name="Uchiyama I."/>
            <person name="Ito T."/>
            <person name="Fujiyama A."/>
            <person name="Inagaki F."/>
            <person name="Takami H."/>
        </authorList>
    </citation>
    <scope>NUCLEOTIDE SEQUENCE</scope>
    <source>
        <strain evidence="1">Expedition CK06-06</strain>
    </source>
</reference>
<dbReference type="Gene3D" id="1.25.40.10">
    <property type="entry name" value="Tetratricopeptide repeat domain"/>
    <property type="match status" value="1"/>
</dbReference>
<gene>
    <name evidence="1" type="ORF">S06H3_10350</name>
</gene>
<feature type="non-terminal residue" evidence="1">
    <location>
        <position position="78"/>
    </location>
</feature>
<comment type="caution">
    <text evidence="1">The sequence shown here is derived from an EMBL/GenBank/DDBJ whole genome shotgun (WGS) entry which is preliminary data.</text>
</comment>
<evidence type="ECO:0000313" key="1">
    <source>
        <dbReference type="EMBL" id="GAI07128.1"/>
    </source>
</evidence>